<protein>
    <submittedName>
        <fullName evidence="1">Uncharacterized protein</fullName>
    </submittedName>
</protein>
<dbReference type="EMBL" id="UINC01085484">
    <property type="protein sequence ID" value="SVC33078.1"/>
    <property type="molecule type" value="Genomic_DNA"/>
</dbReference>
<reference evidence="1" key="1">
    <citation type="submission" date="2018-05" db="EMBL/GenBank/DDBJ databases">
        <authorList>
            <person name="Lanie J.A."/>
            <person name="Ng W.-L."/>
            <person name="Kazmierczak K.M."/>
            <person name="Andrzejewski T.M."/>
            <person name="Davidsen T.M."/>
            <person name="Wayne K.J."/>
            <person name="Tettelin H."/>
            <person name="Glass J.I."/>
            <person name="Rusch D."/>
            <person name="Podicherti R."/>
            <person name="Tsui H.-C.T."/>
            <person name="Winkler M.E."/>
        </authorList>
    </citation>
    <scope>NUCLEOTIDE SEQUENCE</scope>
</reference>
<proteinExistence type="predicted"/>
<accession>A0A382L848</accession>
<gene>
    <name evidence="1" type="ORF">METZ01_LOCUS285932</name>
</gene>
<evidence type="ECO:0000313" key="1">
    <source>
        <dbReference type="EMBL" id="SVC33078.1"/>
    </source>
</evidence>
<dbReference type="AlphaFoldDB" id="A0A382L848"/>
<sequence>MRGNKFEKSLIHILESETLSGESRVTESSQEISDSIPYISEHYTYFYHMSTLIHFW</sequence>
<name>A0A382L848_9ZZZZ</name>
<organism evidence="1">
    <name type="scientific">marine metagenome</name>
    <dbReference type="NCBI Taxonomy" id="408172"/>
    <lineage>
        <taxon>unclassified sequences</taxon>
        <taxon>metagenomes</taxon>
        <taxon>ecological metagenomes</taxon>
    </lineage>
</organism>